<evidence type="ECO:0000256" key="1">
    <source>
        <dbReference type="SAM" id="MobiDB-lite"/>
    </source>
</evidence>
<reference evidence="2 3" key="1">
    <citation type="journal article" date="2014" name="Curr. Biol.">
        <title>The genome of the clonal raider ant Cerapachys biroi.</title>
        <authorList>
            <person name="Oxley P.R."/>
            <person name="Ji L."/>
            <person name="Fetter-Pruneda I."/>
            <person name="McKenzie S.K."/>
            <person name="Li C."/>
            <person name="Hu H."/>
            <person name="Zhang G."/>
            <person name="Kronauer D.J."/>
        </authorList>
    </citation>
    <scope>NUCLEOTIDE SEQUENCE [LARGE SCALE GENOMIC DNA]</scope>
</reference>
<sequence length="75" mass="7722">MVGSAQAGVKTARQPTTAGRGALRRDALHPCTNLGAVVVVEVSPSSSGRLGGTEAKRAESHCHVSFSFNLSPSLF</sequence>
<gene>
    <name evidence="2" type="ORF">X777_14383</name>
</gene>
<feature type="region of interest" description="Disordered" evidence="1">
    <location>
        <begin position="1"/>
        <end position="25"/>
    </location>
</feature>
<accession>A0A026WVV3</accession>
<dbReference type="AlphaFoldDB" id="A0A026WVV3"/>
<keyword evidence="3" id="KW-1185">Reference proteome</keyword>
<organism evidence="2 3">
    <name type="scientific">Ooceraea biroi</name>
    <name type="common">Clonal raider ant</name>
    <name type="synonym">Cerapachys biroi</name>
    <dbReference type="NCBI Taxonomy" id="2015173"/>
    <lineage>
        <taxon>Eukaryota</taxon>
        <taxon>Metazoa</taxon>
        <taxon>Ecdysozoa</taxon>
        <taxon>Arthropoda</taxon>
        <taxon>Hexapoda</taxon>
        <taxon>Insecta</taxon>
        <taxon>Pterygota</taxon>
        <taxon>Neoptera</taxon>
        <taxon>Endopterygota</taxon>
        <taxon>Hymenoptera</taxon>
        <taxon>Apocrita</taxon>
        <taxon>Aculeata</taxon>
        <taxon>Formicoidea</taxon>
        <taxon>Formicidae</taxon>
        <taxon>Dorylinae</taxon>
        <taxon>Ooceraea</taxon>
    </lineage>
</organism>
<evidence type="ECO:0000313" key="3">
    <source>
        <dbReference type="Proteomes" id="UP000053097"/>
    </source>
</evidence>
<evidence type="ECO:0000313" key="2">
    <source>
        <dbReference type="EMBL" id="EZA59811.1"/>
    </source>
</evidence>
<dbReference type="EMBL" id="KK107088">
    <property type="protein sequence ID" value="EZA59811.1"/>
    <property type="molecule type" value="Genomic_DNA"/>
</dbReference>
<protein>
    <submittedName>
        <fullName evidence="2">Uncharacterized protein</fullName>
    </submittedName>
</protein>
<proteinExistence type="predicted"/>
<name>A0A026WVV3_OOCBI</name>
<dbReference type="Proteomes" id="UP000053097">
    <property type="component" value="Unassembled WGS sequence"/>
</dbReference>